<dbReference type="PRINTS" id="PR00237">
    <property type="entry name" value="GPCRRHODOPSN"/>
</dbReference>
<feature type="transmembrane region" description="Helical" evidence="8">
    <location>
        <begin position="232"/>
        <end position="252"/>
    </location>
</feature>
<keyword evidence="11" id="KW-1185">Reference proteome</keyword>
<dbReference type="CDD" id="cd15203">
    <property type="entry name" value="7tmA_NPYR-like"/>
    <property type="match status" value="1"/>
</dbReference>
<feature type="transmembrane region" description="Helical" evidence="8">
    <location>
        <begin position="170"/>
        <end position="193"/>
    </location>
</feature>
<feature type="transmembrane region" description="Helical" evidence="8">
    <location>
        <begin position="69"/>
        <end position="90"/>
    </location>
</feature>
<dbReference type="SUPFAM" id="SSF81321">
    <property type="entry name" value="Family A G protein-coupled receptor-like"/>
    <property type="match status" value="1"/>
</dbReference>
<evidence type="ECO:0000256" key="2">
    <source>
        <dbReference type="ARBA" id="ARBA00022692"/>
    </source>
</evidence>
<evidence type="ECO:0000256" key="8">
    <source>
        <dbReference type="SAM" id="Phobius"/>
    </source>
</evidence>
<keyword evidence="6 10" id="KW-0675">Receptor</keyword>
<keyword evidence="5 8" id="KW-0472">Membrane</keyword>
<dbReference type="STRING" id="6265.A0A0B2V1F2"/>
<accession>A0A0B2V1F2</accession>
<dbReference type="Gene3D" id="1.20.1070.10">
    <property type="entry name" value="Rhodopsin 7-helix transmembrane proteins"/>
    <property type="match status" value="1"/>
</dbReference>
<dbReference type="PROSITE" id="PS50262">
    <property type="entry name" value="G_PROTEIN_RECEP_F1_2"/>
    <property type="match status" value="1"/>
</dbReference>
<keyword evidence="4" id="KW-0297">G-protein coupled receptor</keyword>
<feature type="transmembrane region" description="Helical" evidence="8">
    <location>
        <begin position="267"/>
        <end position="291"/>
    </location>
</feature>
<feature type="domain" description="G-protein coupled receptors family 1 profile" evidence="9">
    <location>
        <begin position="48"/>
        <end position="288"/>
    </location>
</feature>
<dbReference type="GO" id="GO:0008188">
    <property type="term" value="F:neuropeptide receptor activity"/>
    <property type="evidence" value="ECO:0007669"/>
    <property type="project" value="TreeGrafter"/>
</dbReference>
<gene>
    <name evidence="10" type="primary">NPY1R</name>
    <name evidence="10" type="ORF">Tcan_18572</name>
</gene>
<dbReference type="PANTHER" id="PTHR24235:SF18">
    <property type="entry name" value="G-PROTEIN COUPLED RECEPTORS FAMILY 1 PROFILE DOMAIN-CONTAINING PROTEIN"/>
    <property type="match status" value="1"/>
</dbReference>
<dbReference type="Proteomes" id="UP000031036">
    <property type="component" value="Unassembled WGS sequence"/>
</dbReference>
<evidence type="ECO:0000256" key="6">
    <source>
        <dbReference type="ARBA" id="ARBA00023170"/>
    </source>
</evidence>
<dbReference type="PANTHER" id="PTHR24235">
    <property type="entry name" value="NEUROPEPTIDE Y RECEPTOR"/>
    <property type="match status" value="1"/>
</dbReference>
<evidence type="ECO:0000256" key="1">
    <source>
        <dbReference type="ARBA" id="ARBA00004141"/>
    </source>
</evidence>
<dbReference type="GO" id="GO:0043005">
    <property type="term" value="C:neuron projection"/>
    <property type="evidence" value="ECO:0007669"/>
    <property type="project" value="TreeGrafter"/>
</dbReference>
<comment type="subcellular location">
    <subcellularLocation>
        <location evidence="1">Membrane</location>
        <topology evidence="1">Multi-pass membrane protein</topology>
    </subcellularLocation>
</comment>
<reference evidence="10 11" key="1">
    <citation type="submission" date="2014-11" db="EMBL/GenBank/DDBJ databases">
        <title>Genetic blueprint of the zoonotic pathogen Toxocara canis.</title>
        <authorList>
            <person name="Zhu X.-Q."/>
            <person name="Korhonen P.K."/>
            <person name="Cai H."/>
            <person name="Young N.D."/>
            <person name="Nejsum P."/>
            <person name="von Samson-Himmelstjerna G."/>
            <person name="Boag P.R."/>
            <person name="Tan P."/>
            <person name="Li Q."/>
            <person name="Min J."/>
            <person name="Yang Y."/>
            <person name="Wang X."/>
            <person name="Fang X."/>
            <person name="Hall R.S."/>
            <person name="Hofmann A."/>
            <person name="Sternberg P.W."/>
            <person name="Jex A.R."/>
            <person name="Gasser R.B."/>
        </authorList>
    </citation>
    <scope>NUCLEOTIDE SEQUENCE [LARGE SCALE GENOMIC DNA]</scope>
    <source>
        <strain evidence="10">PN_DK_2014</strain>
    </source>
</reference>
<name>A0A0B2V1F2_TOXCA</name>
<keyword evidence="2 8" id="KW-0812">Transmembrane</keyword>
<dbReference type="EMBL" id="JPKZ01002766">
    <property type="protein sequence ID" value="KHN75272.1"/>
    <property type="molecule type" value="Genomic_DNA"/>
</dbReference>
<dbReference type="InterPro" id="IPR017452">
    <property type="entry name" value="GPCR_Rhodpsn_7TM"/>
</dbReference>
<dbReference type="Pfam" id="PF00001">
    <property type="entry name" value="7tm_1"/>
    <property type="match status" value="2"/>
</dbReference>
<evidence type="ECO:0000256" key="5">
    <source>
        <dbReference type="ARBA" id="ARBA00023136"/>
    </source>
</evidence>
<dbReference type="GO" id="GO:0005886">
    <property type="term" value="C:plasma membrane"/>
    <property type="evidence" value="ECO:0007669"/>
    <property type="project" value="TreeGrafter"/>
</dbReference>
<evidence type="ECO:0000313" key="11">
    <source>
        <dbReference type="Proteomes" id="UP000031036"/>
    </source>
</evidence>
<proteinExistence type="predicted"/>
<feature type="transmembrane region" description="Helical" evidence="8">
    <location>
        <begin position="33"/>
        <end position="57"/>
    </location>
</feature>
<evidence type="ECO:0000256" key="4">
    <source>
        <dbReference type="ARBA" id="ARBA00023040"/>
    </source>
</evidence>
<dbReference type="OrthoDB" id="9046662at2759"/>
<evidence type="ECO:0000259" key="9">
    <source>
        <dbReference type="PROSITE" id="PS50262"/>
    </source>
</evidence>
<protein>
    <submittedName>
        <fullName evidence="10">Neuropeptide Y receptor type 1</fullName>
    </submittedName>
</protein>
<comment type="caution">
    <text evidence="10">The sequence shown here is derived from an EMBL/GenBank/DDBJ whole genome shotgun (WGS) entry which is preliminary data.</text>
</comment>
<evidence type="ECO:0000256" key="7">
    <source>
        <dbReference type="ARBA" id="ARBA00023224"/>
    </source>
</evidence>
<evidence type="ECO:0000313" key="10">
    <source>
        <dbReference type="EMBL" id="KHN75272.1"/>
    </source>
</evidence>
<sequence>MDMTNTSNECIDIKEYLWRNQSDLTSLPSTMSAFAIVYSLIITLGVLGNTLVVLSVIRHKSLQSVRNMFIVSLSVSDIVVSIVSGSITPITAFTKIWLFGEFLCYLVPLIQVRLPIQKKHALRMIALNITIATCISLPMFLMQKLVYYGDFCGQFCTEDWGTNDYGRSTYGTVVFILQFVAPLSVITFCYLMISLKLNKGMLVKQASKRTTGSASEQRRAALKRRLRTNRMLMAMVGVFLCCWMPTVAFNFLRDYRWLPPFVAHQEYLFGIITHCISMSLTVWNPCLYALLNEQFRLAYVDVLGYCRRGERRCDVNETNARCLRLVSSAFLTNNTVNEDRLKRSCSIKKNNRASYSAVSSSP</sequence>
<dbReference type="InterPro" id="IPR000276">
    <property type="entry name" value="GPCR_Rhodpsn"/>
</dbReference>
<dbReference type="GO" id="GO:0042923">
    <property type="term" value="F:neuropeptide binding"/>
    <property type="evidence" value="ECO:0007669"/>
    <property type="project" value="TreeGrafter"/>
</dbReference>
<dbReference type="AlphaFoldDB" id="A0A0B2V1F2"/>
<feature type="transmembrane region" description="Helical" evidence="8">
    <location>
        <begin position="121"/>
        <end position="141"/>
    </location>
</feature>
<evidence type="ECO:0000256" key="3">
    <source>
        <dbReference type="ARBA" id="ARBA00022989"/>
    </source>
</evidence>
<organism evidence="10 11">
    <name type="scientific">Toxocara canis</name>
    <name type="common">Canine roundworm</name>
    <dbReference type="NCBI Taxonomy" id="6265"/>
    <lineage>
        <taxon>Eukaryota</taxon>
        <taxon>Metazoa</taxon>
        <taxon>Ecdysozoa</taxon>
        <taxon>Nematoda</taxon>
        <taxon>Chromadorea</taxon>
        <taxon>Rhabditida</taxon>
        <taxon>Spirurina</taxon>
        <taxon>Ascaridomorpha</taxon>
        <taxon>Ascaridoidea</taxon>
        <taxon>Toxocaridae</taxon>
        <taxon>Toxocara</taxon>
    </lineage>
</organism>
<dbReference type="OMA" id="YCNEHFR"/>
<feature type="transmembrane region" description="Helical" evidence="8">
    <location>
        <begin position="96"/>
        <end position="114"/>
    </location>
</feature>
<dbReference type="SMART" id="SM01381">
    <property type="entry name" value="7TM_GPCR_Srsx"/>
    <property type="match status" value="1"/>
</dbReference>
<keyword evidence="3 8" id="KW-1133">Transmembrane helix</keyword>
<keyword evidence="7" id="KW-0807">Transducer</keyword>